<dbReference type="Pfam" id="PF24807">
    <property type="entry name" value="WD40_CDC20-Fz"/>
    <property type="match status" value="1"/>
</dbReference>
<protein>
    <recommendedName>
        <fullName evidence="6">CDC20/Fizzy WD40 domain-containing protein</fullName>
    </recommendedName>
</protein>
<keyword evidence="8" id="KW-1185">Reference proteome</keyword>
<dbReference type="Proteomes" id="UP000654075">
    <property type="component" value="Unassembled WGS sequence"/>
</dbReference>
<dbReference type="GO" id="GO:0005680">
    <property type="term" value="C:anaphase-promoting complex"/>
    <property type="evidence" value="ECO:0007669"/>
    <property type="project" value="TreeGrafter"/>
</dbReference>
<organism evidence="7 8">
    <name type="scientific">Polarella glacialis</name>
    <name type="common">Dinoflagellate</name>
    <dbReference type="NCBI Taxonomy" id="89957"/>
    <lineage>
        <taxon>Eukaryota</taxon>
        <taxon>Sar</taxon>
        <taxon>Alveolata</taxon>
        <taxon>Dinophyceae</taxon>
        <taxon>Suessiales</taxon>
        <taxon>Suessiaceae</taxon>
        <taxon>Polarella</taxon>
    </lineage>
</organism>
<dbReference type="AlphaFoldDB" id="A0A813E1H1"/>
<evidence type="ECO:0000313" key="7">
    <source>
        <dbReference type="EMBL" id="CAE8594867.1"/>
    </source>
</evidence>
<dbReference type="OrthoDB" id="10263272at2759"/>
<feature type="region of interest" description="Disordered" evidence="5">
    <location>
        <begin position="1"/>
        <end position="26"/>
    </location>
</feature>
<reference evidence="7" key="1">
    <citation type="submission" date="2021-02" db="EMBL/GenBank/DDBJ databases">
        <authorList>
            <person name="Dougan E. K."/>
            <person name="Rhodes N."/>
            <person name="Thang M."/>
            <person name="Chan C."/>
        </authorList>
    </citation>
    <scope>NUCLEOTIDE SEQUENCE</scope>
</reference>
<evidence type="ECO:0000256" key="4">
    <source>
        <dbReference type="PROSITE-ProRule" id="PRU00221"/>
    </source>
</evidence>
<evidence type="ECO:0000256" key="1">
    <source>
        <dbReference type="ARBA" id="ARBA00006445"/>
    </source>
</evidence>
<comment type="similarity">
    <text evidence="1">Belongs to the WD repeat CDC20/Fizzy family.</text>
</comment>
<sequence length="365" mass="39208">MSLSPTPLRASKSHDTPSRKPDRKFPQKPFCVLDAPQLSDDYCFSLLDYSSDDVLAVGLLSDCWIRGRAGRPWRLCKLGPGTTVTSVKWASRVHHESRQGSEALAVGTSDGEVQIWDAAVGKKVRSLGHHGRVGALAWADGASTLFTGAQDPDILRWDVRSGSWGPATRLRGHGQQVCGLDWSQDWQSLASGGNEGGVCVWSGRGSSPDLRLGEHNNNNKAAVKAVAWSPQVRGLLATGGGQADESVRLWNTLVGAQAAEVPTGSQVCNLAWSPACDGELISNHGKSVVLWRHQPGGLSRLHTFSAPDRRTVGRTARVLYMALSPKGQTVVTSTDDETICFWNLLAPCKPRAKSLGTGSLNCTIR</sequence>
<feature type="repeat" description="WD" evidence="4">
    <location>
        <begin position="170"/>
        <end position="202"/>
    </location>
</feature>
<keyword evidence="3" id="KW-0677">Repeat</keyword>
<dbReference type="PROSITE" id="PS50294">
    <property type="entry name" value="WD_REPEATS_REGION"/>
    <property type="match status" value="2"/>
</dbReference>
<evidence type="ECO:0000256" key="5">
    <source>
        <dbReference type="SAM" id="MobiDB-lite"/>
    </source>
</evidence>
<dbReference type="GO" id="GO:1990757">
    <property type="term" value="F:ubiquitin ligase activator activity"/>
    <property type="evidence" value="ECO:0007669"/>
    <property type="project" value="TreeGrafter"/>
</dbReference>
<dbReference type="SMART" id="SM00320">
    <property type="entry name" value="WD40"/>
    <property type="match status" value="5"/>
</dbReference>
<dbReference type="EMBL" id="CAJNNV010007382">
    <property type="protein sequence ID" value="CAE8594867.1"/>
    <property type="molecule type" value="Genomic_DNA"/>
</dbReference>
<proteinExistence type="inferred from homology"/>
<feature type="repeat" description="WD" evidence="4">
    <location>
        <begin position="104"/>
        <end position="126"/>
    </location>
</feature>
<feature type="compositionally biased region" description="Basic and acidic residues" evidence="5">
    <location>
        <begin position="12"/>
        <end position="25"/>
    </location>
</feature>
<comment type="caution">
    <text evidence="7">The sequence shown here is derived from an EMBL/GenBank/DDBJ whole genome shotgun (WGS) entry which is preliminary data.</text>
</comment>
<evidence type="ECO:0000256" key="3">
    <source>
        <dbReference type="ARBA" id="ARBA00022737"/>
    </source>
</evidence>
<dbReference type="InterPro" id="IPR036322">
    <property type="entry name" value="WD40_repeat_dom_sf"/>
</dbReference>
<dbReference type="GO" id="GO:0010997">
    <property type="term" value="F:anaphase-promoting complex binding"/>
    <property type="evidence" value="ECO:0007669"/>
    <property type="project" value="InterPro"/>
</dbReference>
<feature type="repeat" description="WD" evidence="4">
    <location>
        <begin position="126"/>
        <end position="163"/>
    </location>
</feature>
<evidence type="ECO:0000313" key="8">
    <source>
        <dbReference type="Proteomes" id="UP000654075"/>
    </source>
</evidence>
<dbReference type="SUPFAM" id="SSF50978">
    <property type="entry name" value="WD40 repeat-like"/>
    <property type="match status" value="1"/>
</dbReference>
<dbReference type="PROSITE" id="PS50082">
    <property type="entry name" value="WD_REPEATS_2"/>
    <property type="match status" value="4"/>
</dbReference>
<dbReference type="Gene3D" id="2.130.10.10">
    <property type="entry name" value="YVTN repeat-like/Quinoprotein amine dehydrogenase"/>
    <property type="match status" value="1"/>
</dbReference>
<gene>
    <name evidence="7" type="ORF">PGLA1383_LOCUS13391</name>
</gene>
<keyword evidence="2 4" id="KW-0853">WD repeat</keyword>
<feature type="domain" description="CDC20/Fizzy WD40" evidence="6">
    <location>
        <begin position="33"/>
        <end position="342"/>
    </location>
</feature>
<dbReference type="InterPro" id="IPR019775">
    <property type="entry name" value="WD40_repeat_CS"/>
</dbReference>
<dbReference type="PROSITE" id="PS00678">
    <property type="entry name" value="WD_REPEATS_1"/>
    <property type="match status" value="1"/>
</dbReference>
<accession>A0A813E1H1</accession>
<dbReference type="InterPro" id="IPR056150">
    <property type="entry name" value="WD40_CDC20-Fz"/>
</dbReference>
<dbReference type="PANTHER" id="PTHR19918">
    <property type="entry name" value="CELL DIVISION CYCLE 20 CDC20 FIZZY -RELATED"/>
    <property type="match status" value="1"/>
</dbReference>
<evidence type="ECO:0000259" key="6">
    <source>
        <dbReference type="Pfam" id="PF24807"/>
    </source>
</evidence>
<name>A0A813E1H1_POLGL</name>
<dbReference type="GO" id="GO:1905786">
    <property type="term" value="P:positive regulation of anaphase-promoting complex-dependent catabolic process"/>
    <property type="evidence" value="ECO:0007669"/>
    <property type="project" value="TreeGrafter"/>
</dbReference>
<dbReference type="InterPro" id="IPR015943">
    <property type="entry name" value="WD40/YVTN_repeat-like_dom_sf"/>
</dbReference>
<dbReference type="GO" id="GO:0031145">
    <property type="term" value="P:anaphase-promoting complex-dependent catabolic process"/>
    <property type="evidence" value="ECO:0007669"/>
    <property type="project" value="TreeGrafter"/>
</dbReference>
<dbReference type="InterPro" id="IPR001680">
    <property type="entry name" value="WD40_rpt"/>
</dbReference>
<feature type="repeat" description="WD" evidence="4">
    <location>
        <begin position="311"/>
        <end position="344"/>
    </location>
</feature>
<dbReference type="InterPro" id="IPR033010">
    <property type="entry name" value="Cdc20/Fizzy"/>
</dbReference>
<evidence type="ECO:0000256" key="2">
    <source>
        <dbReference type="ARBA" id="ARBA00022574"/>
    </source>
</evidence>